<organism evidence="1 2">
    <name type="scientific">Setaria digitata</name>
    <dbReference type="NCBI Taxonomy" id="48799"/>
    <lineage>
        <taxon>Eukaryota</taxon>
        <taxon>Metazoa</taxon>
        <taxon>Ecdysozoa</taxon>
        <taxon>Nematoda</taxon>
        <taxon>Chromadorea</taxon>
        <taxon>Rhabditida</taxon>
        <taxon>Spirurina</taxon>
        <taxon>Spiruromorpha</taxon>
        <taxon>Filarioidea</taxon>
        <taxon>Setariidae</taxon>
        <taxon>Setaria</taxon>
    </lineage>
</organism>
<dbReference type="WBParaSite" id="sdigi.contig1.g43.t1">
    <property type="protein sequence ID" value="sdigi.contig1.g43.t1"/>
    <property type="gene ID" value="sdigi.contig1.g43"/>
</dbReference>
<reference evidence="2" key="1">
    <citation type="submission" date="2022-11" db="UniProtKB">
        <authorList>
            <consortium name="WormBaseParasite"/>
        </authorList>
    </citation>
    <scope>IDENTIFICATION</scope>
</reference>
<evidence type="ECO:0000313" key="1">
    <source>
        <dbReference type="Proteomes" id="UP000887581"/>
    </source>
</evidence>
<sequence length="140" mass="15380">MGNLGKWAQLAGVTGLHDERCSEPEQRSRAKHRAIAIRAVRAIAVKAHSFPPLRRLNPPTLYEQTCFHPLCVCCCIYVYVSACMHLSVESRGGSLQVNSSVCLLPPIYFAWTNDDSPSLAILACLHAPSLSSQIYLNELG</sequence>
<dbReference type="Proteomes" id="UP000887581">
    <property type="component" value="Unplaced"/>
</dbReference>
<dbReference type="AlphaFoldDB" id="A0A915PHG4"/>
<accession>A0A915PHG4</accession>
<keyword evidence="1" id="KW-1185">Reference proteome</keyword>
<evidence type="ECO:0000313" key="2">
    <source>
        <dbReference type="WBParaSite" id="sdigi.contig1.g43.t1"/>
    </source>
</evidence>
<protein>
    <submittedName>
        <fullName evidence="2">Uncharacterized protein</fullName>
    </submittedName>
</protein>
<proteinExistence type="predicted"/>
<name>A0A915PHG4_9BILA</name>